<evidence type="ECO:0000256" key="1">
    <source>
        <dbReference type="ARBA" id="ARBA00001933"/>
    </source>
</evidence>
<evidence type="ECO:0000256" key="4">
    <source>
        <dbReference type="RuleBase" id="RU000481"/>
    </source>
</evidence>
<accession>A0A1T5FRR9</accession>
<name>A0A1T5FRR9_9BACT</name>
<dbReference type="PANTHER" id="PTHR42832">
    <property type="entry name" value="AMINO ACID AMINOTRANSFERASE"/>
    <property type="match status" value="1"/>
</dbReference>
<gene>
    <name evidence="6" type="ORF">SAMN05660293_03353</name>
</gene>
<dbReference type="InterPro" id="IPR004839">
    <property type="entry name" value="Aminotransferase_I/II_large"/>
</dbReference>
<dbReference type="GO" id="GO:0008483">
    <property type="term" value="F:transaminase activity"/>
    <property type="evidence" value="ECO:0007669"/>
    <property type="project" value="UniProtKB-KW"/>
</dbReference>
<dbReference type="Gene3D" id="3.90.1150.10">
    <property type="entry name" value="Aspartate Aminotransferase, domain 1"/>
    <property type="match status" value="1"/>
</dbReference>
<dbReference type="EMBL" id="FUZA01000004">
    <property type="protein sequence ID" value="SKB98868.1"/>
    <property type="molecule type" value="Genomic_DNA"/>
</dbReference>
<dbReference type="GO" id="GO:0030170">
    <property type="term" value="F:pyridoxal phosphate binding"/>
    <property type="evidence" value="ECO:0007669"/>
    <property type="project" value="InterPro"/>
</dbReference>
<dbReference type="PANTHER" id="PTHR42832:SF3">
    <property type="entry name" value="L-GLUTAMINE--4-(METHYLSULFANYL)-2-OXOBUTANOATE AMINOTRANSFERASE"/>
    <property type="match status" value="1"/>
</dbReference>
<keyword evidence="2 4" id="KW-0032">Aminotransferase</keyword>
<dbReference type="InterPro" id="IPR015424">
    <property type="entry name" value="PyrdxlP-dep_Trfase"/>
</dbReference>
<dbReference type="Gene3D" id="3.40.640.10">
    <property type="entry name" value="Type I PLP-dependent aspartate aminotransferase-like (Major domain)"/>
    <property type="match status" value="1"/>
</dbReference>
<dbReference type="InterPro" id="IPR004838">
    <property type="entry name" value="NHTrfase_class1_PyrdxlP-BS"/>
</dbReference>
<dbReference type="InterPro" id="IPR015422">
    <property type="entry name" value="PyrdxlP-dep_Trfase_small"/>
</dbReference>
<evidence type="ECO:0000313" key="6">
    <source>
        <dbReference type="EMBL" id="SKB98868.1"/>
    </source>
</evidence>
<dbReference type="Pfam" id="PF00155">
    <property type="entry name" value="Aminotran_1_2"/>
    <property type="match status" value="1"/>
</dbReference>
<sequence>MIIASHCVKNRKLRPISSAGSEITVGKPTFEGVINNNVMIIETAQRTKQTSEYYFSVKLAEVRKLIAEGHDVINLGIGNPDMMPSSETLNALSEAAQKPQAHGYQPYVGTPAYRNAIADFYYHTYGVKLDPATEILPLIGSKEGITHISLTFLDPGDEVLVPELGYPAYRAVSRMVGAVVKEYPLREDFGWQPDWNAMEALITPKTKIMWLNYPHMPTGAPATQELFEEAVAFATKHKILLCHDNPYSLVLNKKAPISLLSVEGAKDVAIELNSMSKSHNMAGWRMGWLSAAKPYINAVLTIKSNVDSGMFWAMQEAAVAALHNSDDWHNERNAVYQGRLEAAEAILETIDCTWDRKQEGMFLWGKLPDSVESAESLVNSLLVEKHIFIAPGFIFGPKGQRYIRLSLCMPKERIWEAVERIKT</sequence>
<protein>
    <recommendedName>
        <fullName evidence="4">Aminotransferase</fullName>
        <ecNumber evidence="4">2.6.1.-</ecNumber>
    </recommendedName>
</protein>
<dbReference type="EC" id="2.6.1.-" evidence="4"/>
<keyword evidence="7" id="KW-1185">Reference proteome</keyword>
<keyword evidence="3 4" id="KW-0808">Transferase</keyword>
<evidence type="ECO:0000256" key="3">
    <source>
        <dbReference type="ARBA" id="ARBA00022679"/>
    </source>
</evidence>
<dbReference type="InterPro" id="IPR050881">
    <property type="entry name" value="LL-DAP_aminotransferase"/>
</dbReference>
<dbReference type="CDD" id="cd00609">
    <property type="entry name" value="AAT_like"/>
    <property type="match status" value="1"/>
</dbReference>
<organism evidence="6 7">
    <name type="scientific">Dyadobacter psychrophilus</name>
    <dbReference type="NCBI Taxonomy" id="651661"/>
    <lineage>
        <taxon>Bacteria</taxon>
        <taxon>Pseudomonadati</taxon>
        <taxon>Bacteroidota</taxon>
        <taxon>Cytophagia</taxon>
        <taxon>Cytophagales</taxon>
        <taxon>Spirosomataceae</taxon>
        <taxon>Dyadobacter</taxon>
    </lineage>
</organism>
<dbReference type="SUPFAM" id="SSF53383">
    <property type="entry name" value="PLP-dependent transferases"/>
    <property type="match status" value="1"/>
</dbReference>
<comment type="similarity">
    <text evidence="4">Belongs to the class-I pyridoxal-phosphate-dependent aminotransferase family.</text>
</comment>
<comment type="cofactor">
    <cofactor evidence="1 4">
        <name>pyridoxal 5'-phosphate</name>
        <dbReference type="ChEBI" id="CHEBI:597326"/>
    </cofactor>
</comment>
<evidence type="ECO:0000313" key="7">
    <source>
        <dbReference type="Proteomes" id="UP000190897"/>
    </source>
</evidence>
<proteinExistence type="inferred from homology"/>
<reference evidence="7" key="1">
    <citation type="submission" date="2017-02" db="EMBL/GenBank/DDBJ databases">
        <authorList>
            <person name="Varghese N."/>
            <person name="Submissions S."/>
        </authorList>
    </citation>
    <scope>NUCLEOTIDE SEQUENCE [LARGE SCALE GENOMIC DNA]</scope>
    <source>
        <strain evidence="7">DSM 22270</strain>
    </source>
</reference>
<dbReference type="AlphaFoldDB" id="A0A1T5FRR9"/>
<dbReference type="PROSITE" id="PS00105">
    <property type="entry name" value="AA_TRANSFER_CLASS_1"/>
    <property type="match status" value="1"/>
</dbReference>
<feature type="domain" description="Aminotransferase class I/classII large" evidence="5">
    <location>
        <begin position="71"/>
        <end position="421"/>
    </location>
</feature>
<dbReference type="Proteomes" id="UP000190897">
    <property type="component" value="Unassembled WGS sequence"/>
</dbReference>
<dbReference type="InterPro" id="IPR015421">
    <property type="entry name" value="PyrdxlP-dep_Trfase_major"/>
</dbReference>
<evidence type="ECO:0000256" key="2">
    <source>
        <dbReference type="ARBA" id="ARBA00022576"/>
    </source>
</evidence>
<evidence type="ECO:0000259" key="5">
    <source>
        <dbReference type="Pfam" id="PF00155"/>
    </source>
</evidence>
<dbReference type="STRING" id="651661.SAMN05660293_03353"/>